<dbReference type="AlphaFoldDB" id="A0A8T2D9J0"/>
<dbReference type="EMBL" id="JAEFBK010000005">
    <property type="protein sequence ID" value="KAG7603701.1"/>
    <property type="molecule type" value="Genomic_DNA"/>
</dbReference>
<proteinExistence type="predicted"/>
<comment type="caution">
    <text evidence="4">The sequence shown here is derived from an EMBL/GenBank/DDBJ whole genome shotgun (WGS) entry which is preliminary data.</text>
</comment>
<keyword evidence="4" id="KW-0695">RNA-directed DNA polymerase</keyword>
<name>A0A8T2D9J0_9BRAS</name>
<reference evidence="4 5" key="1">
    <citation type="submission" date="2020-12" db="EMBL/GenBank/DDBJ databases">
        <title>Concerted genomic and epigenomic changes stabilize Arabidopsis allopolyploids.</title>
        <authorList>
            <person name="Chen Z."/>
        </authorList>
    </citation>
    <scope>NUCLEOTIDE SEQUENCE [LARGE SCALE GENOMIC DNA]</scope>
    <source>
        <strain evidence="4">Allo738</strain>
        <tissue evidence="4">Leaf</tissue>
    </source>
</reference>
<dbReference type="Proteomes" id="UP000694240">
    <property type="component" value="Chromosome 5"/>
</dbReference>
<feature type="region of interest" description="Disordered" evidence="1">
    <location>
        <begin position="55"/>
        <end position="92"/>
    </location>
</feature>
<feature type="compositionally biased region" description="Basic and acidic residues" evidence="1">
    <location>
        <begin position="55"/>
        <end position="73"/>
    </location>
</feature>
<feature type="region of interest" description="Disordered" evidence="1">
    <location>
        <begin position="561"/>
        <end position="590"/>
    </location>
</feature>
<dbReference type="GO" id="GO:0003964">
    <property type="term" value="F:RNA-directed DNA polymerase activity"/>
    <property type="evidence" value="ECO:0007669"/>
    <property type="project" value="UniProtKB-KW"/>
</dbReference>
<evidence type="ECO:0000259" key="3">
    <source>
        <dbReference type="Pfam" id="PF13966"/>
    </source>
</evidence>
<feature type="domain" description="Reverse transcriptase zinc-binding" evidence="3">
    <location>
        <begin position="697"/>
        <end position="775"/>
    </location>
</feature>
<evidence type="ECO:0000313" key="4">
    <source>
        <dbReference type="EMBL" id="KAG7603701.1"/>
    </source>
</evidence>
<dbReference type="Pfam" id="PF13966">
    <property type="entry name" value="zf-RVT"/>
    <property type="match status" value="1"/>
</dbReference>
<gene>
    <name evidence="4" type="ORF">ISN45_At05g026390</name>
</gene>
<dbReference type="Pfam" id="PF06721">
    <property type="entry name" value="DUF1204"/>
    <property type="match status" value="1"/>
</dbReference>
<accession>A0A8T2D9J0</accession>
<dbReference type="InterPro" id="IPR009596">
    <property type="entry name" value="DUF1204"/>
</dbReference>
<dbReference type="InterPro" id="IPR040256">
    <property type="entry name" value="At4g02000-like"/>
</dbReference>
<keyword evidence="5" id="KW-1185">Reference proteome</keyword>
<feature type="domain" description="DUF1204" evidence="2">
    <location>
        <begin position="129"/>
        <end position="253"/>
    </location>
</feature>
<feature type="region of interest" description="Disordered" evidence="1">
    <location>
        <begin position="489"/>
        <end position="517"/>
    </location>
</feature>
<dbReference type="InterPro" id="IPR026960">
    <property type="entry name" value="RVT-Znf"/>
</dbReference>
<evidence type="ECO:0000256" key="1">
    <source>
        <dbReference type="SAM" id="MobiDB-lite"/>
    </source>
</evidence>
<feature type="compositionally biased region" description="Basic residues" evidence="1">
    <location>
        <begin position="561"/>
        <end position="571"/>
    </location>
</feature>
<dbReference type="PANTHER" id="PTHR31286:SF148">
    <property type="entry name" value="DUF4283 DOMAIN-CONTAINING PROTEIN"/>
    <property type="match status" value="1"/>
</dbReference>
<feature type="region of interest" description="Disordered" evidence="1">
    <location>
        <begin position="133"/>
        <end position="160"/>
    </location>
</feature>
<protein>
    <submittedName>
        <fullName evidence="4">Reverse transcriptase zinc-binding domain</fullName>
    </submittedName>
</protein>
<dbReference type="PANTHER" id="PTHR31286">
    <property type="entry name" value="GLYCINE-RICH CELL WALL STRUCTURAL PROTEIN 1.8-LIKE"/>
    <property type="match status" value="1"/>
</dbReference>
<evidence type="ECO:0000259" key="2">
    <source>
        <dbReference type="Pfam" id="PF06721"/>
    </source>
</evidence>
<organism evidence="4 5">
    <name type="scientific">Arabidopsis thaliana x Arabidopsis arenosa</name>
    <dbReference type="NCBI Taxonomy" id="1240361"/>
    <lineage>
        <taxon>Eukaryota</taxon>
        <taxon>Viridiplantae</taxon>
        <taxon>Streptophyta</taxon>
        <taxon>Embryophyta</taxon>
        <taxon>Tracheophyta</taxon>
        <taxon>Spermatophyta</taxon>
        <taxon>Magnoliopsida</taxon>
        <taxon>eudicotyledons</taxon>
        <taxon>Gunneridae</taxon>
        <taxon>Pentapetalae</taxon>
        <taxon>rosids</taxon>
        <taxon>malvids</taxon>
        <taxon>Brassicales</taxon>
        <taxon>Brassicaceae</taxon>
        <taxon>Camelineae</taxon>
        <taxon>Arabidopsis</taxon>
    </lineage>
</organism>
<evidence type="ECO:0000313" key="5">
    <source>
        <dbReference type="Proteomes" id="UP000694240"/>
    </source>
</evidence>
<sequence>MGKASRQFPIYVDTFREDSSVETDVNVSAVVTEQQQVVTKVSESGVIETNRRAASEDRMTRLSDAQARKKASDSRSYCGEFPRKVTGSSREIPPVESPIAKNLYQIWACKEVQSITTGNALYNFLEEQAREAREETSDNFSRAEKSRLRSSRDDALRTARSEPSRFKDDVAIYKARIDRLQKHILHKCVADESLFMQCQTVGSRKLLKKLIKNGTAILGETMCELKVDKNNWREVVDALEITDLLDDDLVAFPEFEDEASMTTTVGEARIGGCVFGRRYRKVGSANFGCSVGCGCSVGYHEALDMILGSNLRCDKDIDLFGRSCVLTVESIQDCLHEVIQMETLVRRIESERIRDHVLKRCYWHIANIPLVINEWNPTSANALPDLSAMPLWVDLKEVPAHLYSHEGLSFLSSTTGKFVKLHPNTERCLRLDVARILVEVNLQKPLVERICFSDESGNETTVHVENVNKNPVKAVGVLIAAVTSEVHDSSDKSSQWTEVPRKSPHTSPSRDSGKKEQSHGVIFSNCFEALGSIGEEDDATVKVVADDGLGEDQGKEFTKKVHSGVGRHRNRSCGPPKPIVNRKDPKTTKSTFSRNWIQAVRPSFGSFLETRVEETNSLSVLQSILPGWSYLTNYDHHRLGRTWVVSSDVVAGECGGRGLVHMAPIIELLQTLPPLTTSNAPNTNLWRHDHDVFEQTFSTNRTWNQIRCHYPQVDWSKVIWFNQGIPRCSFITWLAVRDRLATGMRMHSWGHNQPCVFCGEPDELCDHLFFACPYTFMNLSEVAGRLLQHRQDPDWHITLTSLINGSGDHLRDIFLVWQERNSRIHGKGYETYTQLTRRIDKLVRNRISSLDYHSKQRLRYLLQSWFEFSPTVT</sequence>
<keyword evidence="4" id="KW-0548">Nucleotidyltransferase</keyword>
<keyword evidence="4" id="KW-0808">Transferase</keyword>